<dbReference type="Pfam" id="PF08044">
    <property type="entry name" value="DUF1707"/>
    <property type="match status" value="1"/>
</dbReference>
<evidence type="ECO:0000259" key="2">
    <source>
        <dbReference type="Pfam" id="PF08044"/>
    </source>
</evidence>
<dbReference type="EMBL" id="JBHUOF010000034">
    <property type="protein sequence ID" value="MFD2801786.1"/>
    <property type="molecule type" value="Genomic_DNA"/>
</dbReference>
<comment type="caution">
    <text evidence="3">The sequence shown here is derived from an EMBL/GenBank/DDBJ whole genome shotgun (WGS) entry which is preliminary data.</text>
</comment>
<evidence type="ECO:0000256" key="1">
    <source>
        <dbReference type="SAM" id="Phobius"/>
    </source>
</evidence>
<keyword evidence="1" id="KW-1133">Transmembrane helix</keyword>
<organism evidence="3 4">
    <name type="scientific">Prauserella oleivorans</name>
    <dbReference type="NCBI Taxonomy" id="1478153"/>
    <lineage>
        <taxon>Bacteria</taxon>
        <taxon>Bacillati</taxon>
        <taxon>Actinomycetota</taxon>
        <taxon>Actinomycetes</taxon>
        <taxon>Pseudonocardiales</taxon>
        <taxon>Pseudonocardiaceae</taxon>
        <taxon>Prauserella</taxon>
    </lineage>
</organism>
<keyword evidence="4" id="KW-1185">Reference proteome</keyword>
<feature type="domain" description="DUF1707" evidence="2">
    <location>
        <begin position="8"/>
        <end position="60"/>
    </location>
</feature>
<accession>A0ABW5WF30</accession>
<name>A0ABW5WF30_9PSEU</name>
<keyword evidence="1" id="KW-0812">Transmembrane</keyword>
<dbReference type="RefSeq" id="WP_377392958.1">
    <property type="nucleotide sequence ID" value="NZ_JBHSAN010000035.1"/>
</dbReference>
<feature type="transmembrane region" description="Helical" evidence="1">
    <location>
        <begin position="114"/>
        <end position="132"/>
    </location>
</feature>
<keyword evidence="1" id="KW-0472">Membrane</keyword>
<evidence type="ECO:0000313" key="3">
    <source>
        <dbReference type="EMBL" id="MFD2801786.1"/>
    </source>
</evidence>
<evidence type="ECO:0000313" key="4">
    <source>
        <dbReference type="Proteomes" id="UP001597478"/>
    </source>
</evidence>
<sequence length="139" mass="15280">MPADRPELRLSDAERQEALDALSEHVRTGRLDLTEFDERSQQTSVAKFRRDLEPLFADLPDPKPSVLLPGRAVQRPRPPAPAPVVPWRQRVAASAVPVAAVLAIVLFFTVARGALLVFLLPALVALIAGSLANNRCRRF</sequence>
<dbReference type="Proteomes" id="UP001597478">
    <property type="component" value="Unassembled WGS sequence"/>
</dbReference>
<protein>
    <submittedName>
        <fullName evidence="3">DUF1707 domain-containing protein</fullName>
    </submittedName>
</protein>
<reference evidence="4" key="1">
    <citation type="journal article" date="2019" name="Int. J. Syst. Evol. Microbiol.">
        <title>The Global Catalogue of Microorganisms (GCM) 10K type strain sequencing project: providing services to taxonomists for standard genome sequencing and annotation.</title>
        <authorList>
            <consortium name="The Broad Institute Genomics Platform"/>
            <consortium name="The Broad Institute Genome Sequencing Center for Infectious Disease"/>
            <person name="Wu L."/>
            <person name="Ma J."/>
        </authorList>
    </citation>
    <scope>NUCLEOTIDE SEQUENCE [LARGE SCALE GENOMIC DNA]</scope>
    <source>
        <strain evidence="4">IBRC-M 10906</strain>
    </source>
</reference>
<proteinExistence type="predicted"/>
<gene>
    <name evidence="3" type="ORF">ACFS2C_20555</name>
</gene>
<dbReference type="InterPro" id="IPR012551">
    <property type="entry name" value="DUF1707_SHOCT-like"/>
</dbReference>
<feature type="transmembrane region" description="Helical" evidence="1">
    <location>
        <begin position="91"/>
        <end position="108"/>
    </location>
</feature>